<dbReference type="RefSeq" id="WP_061923930.1">
    <property type="nucleotide sequence ID" value="NZ_CP012669.1"/>
</dbReference>
<sequence length="144" mass="15203">MHTGGKLYTPELLALATSLFKYPLTSEFPIVAEARSRTCGSSLKLGFALDEDRRVKSVGLQAAACAVGQASCAIFAQNAVGLDRSEIQGLKDQIEAWLAGGGSLPDWPQIECLAAAREHAGRHGAILLPWNAALDALSSEPATR</sequence>
<protein>
    <submittedName>
        <fullName evidence="1">Putative iron-sulfur cluster assembly scaffold protein for SUF system, SufE2</fullName>
    </submittedName>
</protein>
<organism evidence="1 2">
    <name type="scientific">Altererythrobacter epoxidivorans</name>
    <dbReference type="NCBI Taxonomy" id="361183"/>
    <lineage>
        <taxon>Bacteria</taxon>
        <taxon>Pseudomonadati</taxon>
        <taxon>Pseudomonadota</taxon>
        <taxon>Alphaproteobacteria</taxon>
        <taxon>Sphingomonadales</taxon>
        <taxon>Erythrobacteraceae</taxon>
        <taxon>Altererythrobacter</taxon>
    </lineage>
</organism>
<dbReference type="OrthoDB" id="7857113at2"/>
<dbReference type="CDD" id="cd06664">
    <property type="entry name" value="IscU_like"/>
    <property type="match status" value="1"/>
</dbReference>
<dbReference type="Gene3D" id="3.90.1010.10">
    <property type="match status" value="1"/>
</dbReference>
<dbReference type="GO" id="GO:0005506">
    <property type="term" value="F:iron ion binding"/>
    <property type="evidence" value="ECO:0007669"/>
    <property type="project" value="InterPro"/>
</dbReference>
<dbReference type="PATRIC" id="fig|361183.4.peg.1137"/>
<dbReference type="KEGG" id="aep:AMC99_01164"/>
<name>A0A0M4M7L3_9SPHN</name>
<dbReference type="SUPFAM" id="SSF82649">
    <property type="entry name" value="SufE/NifU"/>
    <property type="match status" value="1"/>
</dbReference>
<dbReference type="GO" id="GO:0051536">
    <property type="term" value="F:iron-sulfur cluster binding"/>
    <property type="evidence" value="ECO:0007669"/>
    <property type="project" value="InterPro"/>
</dbReference>
<dbReference type="EMBL" id="CP012669">
    <property type="protein sequence ID" value="ALE16460.1"/>
    <property type="molecule type" value="Genomic_DNA"/>
</dbReference>
<gene>
    <name evidence="1" type="ORF">AMC99_01164</name>
</gene>
<dbReference type="InterPro" id="IPR002871">
    <property type="entry name" value="NIF_FeS_clus_asmbl_NifU_N"/>
</dbReference>
<dbReference type="Proteomes" id="UP000057938">
    <property type="component" value="Chromosome"/>
</dbReference>
<dbReference type="AlphaFoldDB" id="A0A0M4M7L3"/>
<accession>A0A0M4M7L3</accession>
<dbReference type="GO" id="GO:0016226">
    <property type="term" value="P:iron-sulfur cluster assembly"/>
    <property type="evidence" value="ECO:0007669"/>
    <property type="project" value="InterPro"/>
</dbReference>
<reference evidence="1 2" key="1">
    <citation type="submission" date="2015-09" db="EMBL/GenBank/DDBJ databases">
        <title>Complete genome sequence of a benzo[a]pyrene-degrading bacterium Altererythrobacter epoxidivorans CGMCC 1.7731T.</title>
        <authorList>
            <person name="Li Z."/>
            <person name="Cheng H."/>
            <person name="Huo Y."/>
            <person name="Xu X."/>
        </authorList>
    </citation>
    <scope>NUCLEOTIDE SEQUENCE [LARGE SCALE GENOMIC DNA]</scope>
    <source>
        <strain evidence="1 2">CGMCC 1.7731</strain>
    </source>
</reference>
<proteinExistence type="predicted"/>
<evidence type="ECO:0000313" key="1">
    <source>
        <dbReference type="EMBL" id="ALE16460.1"/>
    </source>
</evidence>
<evidence type="ECO:0000313" key="2">
    <source>
        <dbReference type="Proteomes" id="UP000057938"/>
    </source>
</evidence>
<dbReference type="STRING" id="361183.AMC99_01164"/>
<keyword evidence="2" id="KW-1185">Reference proteome</keyword>